<evidence type="ECO:0000256" key="1">
    <source>
        <dbReference type="ARBA" id="ARBA00022691"/>
    </source>
</evidence>
<keyword evidence="4" id="KW-0411">Iron-sulfur</keyword>
<keyword evidence="1" id="KW-0949">S-adenosyl-L-methionine</keyword>
<dbReference type="AlphaFoldDB" id="A0A927WPK1"/>
<dbReference type="SUPFAM" id="SSF102114">
    <property type="entry name" value="Radical SAM enzymes"/>
    <property type="match status" value="1"/>
</dbReference>
<name>A0A927WPK1_SELRU</name>
<dbReference type="InterPro" id="IPR013785">
    <property type="entry name" value="Aldolase_TIM"/>
</dbReference>
<evidence type="ECO:0000313" key="6">
    <source>
        <dbReference type="Proteomes" id="UP000761380"/>
    </source>
</evidence>
<dbReference type="InterPro" id="IPR007197">
    <property type="entry name" value="rSAM"/>
</dbReference>
<proteinExistence type="predicted"/>
<dbReference type="Proteomes" id="UP000761380">
    <property type="component" value="Unassembled WGS sequence"/>
</dbReference>
<dbReference type="Gene3D" id="3.20.20.70">
    <property type="entry name" value="Aldolase class I"/>
    <property type="match status" value="1"/>
</dbReference>
<sequence length="545" mass="61893">MRPPRDMDIIEIELTNACVHRCSNCTRFCGHHAKPFFMSFETFKRAVDSMQGFCGTLSLMGGEPTLHPEFERFARYLHEQLPEEKRKKNNPLIYPQRDFMRAIGVQNICNMQHFPTSTGGSKTCVDGAGTFSSMGVSYMKNYEVIQDTLKFEGLNDHSNAMYHQPILISRKEMGISDEAWREIRDNCWINMQWSASITPKGAFFCEIAGALDMLFDGPGGLPIEQGWWQRDIEEFGEQLQWCEICGMALQTYSRDANEERDDISPRLHSMLKEAGSKKIGTGHLNIIRITEGKIAPESRKTAVGYRRDFYSSSYSSRYTATSSAIFPKGFDIYHLAAGEHMGRVLYKALEKSMEGHYVVLCYGNRNFTEEDQQLWGQYVINPGTLHWAEDESGFVALLHKDALSLRQMGMDGVLACWNMQDLVSRWIPGKAVDFDNALSYELKGLTVEKGVRLIQYGAGNNGEVLLRELLTQSADVVAVVDSDVGKQGQDFCGFHIQSPAILHERNCDYDKVLIASTDYYDEIRADLLREGISEEKIYDNETLWS</sequence>
<reference evidence="5" key="1">
    <citation type="submission" date="2019-04" db="EMBL/GenBank/DDBJ databases">
        <title>Evolution of Biomass-Degrading Anaerobic Consortia Revealed by Metagenomics.</title>
        <authorList>
            <person name="Peng X."/>
        </authorList>
    </citation>
    <scope>NUCLEOTIDE SEQUENCE</scope>
    <source>
        <strain evidence="5">SIG240</strain>
    </source>
</reference>
<dbReference type="InterPro" id="IPR058240">
    <property type="entry name" value="rSAM_sf"/>
</dbReference>
<dbReference type="GO" id="GO:0003824">
    <property type="term" value="F:catalytic activity"/>
    <property type="evidence" value="ECO:0007669"/>
    <property type="project" value="InterPro"/>
</dbReference>
<evidence type="ECO:0000256" key="4">
    <source>
        <dbReference type="ARBA" id="ARBA00023014"/>
    </source>
</evidence>
<dbReference type="CDD" id="cd01335">
    <property type="entry name" value="Radical_SAM"/>
    <property type="match status" value="1"/>
</dbReference>
<gene>
    <name evidence="5" type="ORF">E7201_00410</name>
</gene>
<keyword evidence="3" id="KW-0408">Iron</keyword>
<protein>
    <submittedName>
        <fullName evidence="5">Radical SAM protein</fullName>
    </submittedName>
</protein>
<dbReference type="GO" id="GO:0051536">
    <property type="term" value="F:iron-sulfur cluster binding"/>
    <property type="evidence" value="ECO:0007669"/>
    <property type="project" value="UniProtKB-KW"/>
</dbReference>
<accession>A0A927WPK1</accession>
<evidence type="ECO:0000313" key="5">
    <source>
        <dbReference type="EMBL" id="MBE6091632.1"/>
    </source>
</evidence>
<evidence type="ECO:0000256" key="3">
    <source>
        <dbReference type="ARBA" id="ARBA00023004"/>
    </source>
</evidence>
<organism evidence="5 6">
    <name type="scientific">Selenomonas ruminantium</name>
    <dbReference type="NCBI Taxonomy" id="971"/>
    <lineage>
        <taxon>Bacteria</taxon>
        <taxon>Bacillati</taxon>
        <taxon>Bacillota</taxon>
        <taxon>Negativicutes</taxon>
        <taxon>Selenomonadales</taxon>
        <taxon>Selenomonadaceae</taxon>
        <taxon>Selenomonas</taxon>
    </lineage>
</organism>
<comment type="caution">
    <text evidence="5">The sequence shown here is derived from an EMBL/GenBank/DDBJ whole genome shotgun (WGS) entry which is preliminary data.</text>
</comment>
<keyword evidence="2" id="KW-0479">Metal-binding</keyword>
<dbReference type="Gene3D" id="3.40.50.720">
    <property type="entry name" value="NAD(P)-binding Rossmann-like Domain"/>
    <property type="match status" value="1"/>
</dbReference>
<evidence type="ECO:0000256" key="2">
    <source>
        <dbReference type="ARBA" id="ARBA00022723"/>
    </source>
</evidence>
<dbReference type="EMBL" id="SVBY01000002">
    <property type="protein sequence ID" value="MBE6091632.1"/>
    <property type="molecule type" value="Genomic_DNA"/>
</dbReference>
<dbReference type="SFLD" id="SFLDS00029">
    <property type="entry name" value="Radical_SAM"/>
    <property type="match status" value="1"/>
</dbReference>
<dbReference type="SUPFAM" id="SSF53335">
    <property type="entry name" value="S-adenosyl-L-methionine-dependent methyltransferases"/>
    <property type="match status" value="1"/>
</dbReference>
<dbReference type="GO" id="GO:0046872">
    <property type="term" value="F:metal ion binding"/>
    <property type="evidence" value="ECO:0007669"/>
    <property type="project" value="UniProtKB-KW"/>
</dbReference>
<dbReference type="InterPro" id="IPR029063">
    <property type="entry name" value="SAM-dependent_MTases_sf"/>
</dbReference>